<protein>
    <submittedName>
        <fullName evidence="6">Membrane protein</fullName>
    </submittedName>
</protein>
<feature type="domain" description="RsdA/BaiN/AoA(So)-like Rossmann fold-like" evidence="4">
    <location>
        <begin position="21"/>
        <end position="438"/>
    </location>
</feature>
<name>A0A5C6M751_9PLAN</name>
<dbReference type="InterPro" id="IPR055178">
    <property type="entry name" value="RsdA/BaiN/AoA(So)-like_dom"/>
</dbReference>
<dbReference type="NCBIfam" id="TIGR00275">
    <property type="entry name" value="aminoacetone oxidase family FAD-binding enzyme"/>
    <property type="match status" value="1"/>
</dbReference>
<dbReference type="PANTHER" id="PTHR42887:SF2">
    <property type="entry name" value="OS12G0638800 PROTEIN"/>
    <property type="match status" value="1"/>
</dbReference>
<evidence type="ECO:0000259" key="4">
    <source>
        <dbReference type="Pfam" id="PF03486"/>
    </source>
</evidence>
<reference evidence="6 7" key="2">
    <citation type="submission" date="2019-08" db="EMBL/GenBank/DDBJ databases">
        <authorList>
            <person name="Henke P."/>
        </authorList>
    </citation>
    <scope>NUCLEOTIDE SEQUENCE [LARGE SCALE GENOMIC DNA]</scope>
    <source>
        <strain evidence="6">Phe10_nw2017</strain>
    </source>
</reference>
<accession>A0A5C6M751</accession>
<dbReference type="Gene3D" id="3.50.50.60">
    <property type="entry name" value="FAD/NAD(P)-binding domain"/>
    <property type="match status" value="1"/>
</dbReference>
<evidence type="ECO:0000256" key="2">
    <source>
        <dbReference type="ARBA" id="ARBA00022630"/>
    </source>
</evidence>
<dbReference type="AlphaFoldDB" id="A0A5C6M751"/>
<organism evidence="6 7">
    <name type="scientific">Planctomyces bekefii</name>
    <dbReference type="NCBI Taxonomy" id="1653850"/>
    <lineage>
        <taxon>Bacteria</taxon>
        <taxon>Pseudomonadati</taxon>
        <taxon>Planctomycetota</taxon>
        <taxon>Planctomycetia</taxon>
        <taxon>Planctomycetales</taxon>
        <taxon>Planctomycetaceae</taxon>
        <taxon>Planctomyces</taxon>
    </lineage>
</organism>
<dbReference type="Pfam" id="PF03486">
    <property type="entry name" value="HI0933_like"/>
    <property type="match status" value="1"/>
</dbReference>
<comment type="cofactor">
    <cofactor evidence="1">
        <name>FAD</name>
        <dbReference type="ChEBI" id="CHEBI:57692"/>
    </cofactor>
</comment>
<keyword evidence="3" id="KW-0274">FAD</keyword>
<evidence type="ECO:0000256" key="3">
    <source>
        <dbReference type="ARBA" id="ARBA00022827"/>
    </source>
</evidence>
<reference evidence="6 7" key="1">
    <citation type="submission" date="2019-08" db="EMBL/GenBank/DDBJ databases">
        <title>100 year-old enigma solved: identification of Planctomyces bekefii, the type genus and species of the phylum Planctomycetes.</title>
        <authorList>
            <person name="Svetlana D.N."/>
            <person name="Overmann J."/>
        </authorList>
    </citation>
    <scope>NUCLEOTIDE SEQUENCE [LARGE SCALE GENOMIC DNA]</scope>
    <source>
        <strain evidence="6">Phe10_nw2017</strain>
    </source>
</reference>
<dbReference type="Gene3D" id="2.40.30.10">
    <property type="entry name" value="Translation factors"/>
    <property type="match status" value="1"/>
</dbReference>
<comment type="caution">
    <text evidence="6">The sequence shown here is derived from an EMBL/GenBank/DDBJ whole genome shotgun (WGS) entry which is preliminary data.</text>
</comment>
<keyword evidence="7" id="KW-1185">Reference proteome</keyword>
<dbReference type="PRINTS" id="PR00411">
    <property type="entry name" value="PNDRDTASEI"/>
</dbReference>
<dbReference type="InterPro" id="IPR023166">
    <property type="entry name" value="BaiN-like_dom_sf"/>
</dbReference>
<dbReference type="PRINTS" id="PR00368">
    <property type="entry name" value="FADPNR"/>
</dbReference>
<evidence type="ECO:0000259" key="5">
    <source>
        <dbReference type="Pfam" id="PF22780"/>
    </source>
</evidence>
<dbReference type="InterPro" id="IPR004792">
    <property type="entry name" value="BaiN-like"/>
</dbReference>
<dbReference type="SUPFAM" id="SSF51905">
    <property type="entry name" value="FAD/NAD(P)-binding domain"/>
    <property type="match status" value="1"/>
</dbReference>
<sequence>MAFFLDLVDFGATLGKVNDFDVIIIGAGAAGFMAAITAGSRGKKTLLIDHSAKIGEKIRISGGGRCNFTNKYASPDNYISSNPFFARSALAGYQPQDFIALVEKHKIHFHEKKLGQLFCDFSSDVIIEMLKKEISNLPVELLSSTHVKDIDYREEHNLRFDVICQAKSFFSHSLVIATGGLSIPQIGATDFGYRIAKKFGINIIDPYPALVPFMFDDDMTKKYNRKFFASNAGLSFYAEISTNYKSKKISFKENILFTHRGLSGPAVLQISSYWSDGQEITINLAPHVDIFDYLIKAKKSDGKKKITTILKEIIYPEDLHAESKTKLNRQAVFTDDFVKQFPDLKNLPDNPIAEMPENLLKSIANSLNKWTLVPDDTEGFSKAEVTAGGVDTNELSSKTMEAKKVPGLYFVGEVVDVTGWLGGYNFQWAWASGFCAGKAV</sequence>
<evidence type="ECO:0000256" key="1">
    <source>
        <dbReference type="ARBA" id="ARBA00001974"/>
    </source>
</evidence>
<dbReference type="Pfam" id="PF22780">
    <property type="entry name" value="HI0933_like_1st"/>
    <property type="match status" value="1"/>
</dbReference>
<dbReference type="PANTHER" id="PTHR42887">
    <property type="entry name" value="OS12G0638800 PROTEIN"/>
    <property type="match status" value="1"/>
</dbReference>
<keyword evidence="2" id="KW-0285">Flavoprotein</keyword>
<evidence type="ECO:0000313" key="6">
    <source>
        <dbReference type="EMBL" id="TWW09925.1"/>
    </source>
</evidence>
<dbReference type="InterPro" id="IPR036188">
    <property type="entry name" value="FAD/NAD-bd_sf"/>
</dbReference>
<proteinExistence type="predicted"/>
<dbReference type="InterPro" id="IPR057661">
    <property type="entry name" value="RsdA/BaiN/AoA(So)_Rossmann"/>
</dbReference>
<gene>
    <name evidence="6" type="ORF">E3A20_09440</name>
</gene>
<dbReference type="SUPFAM" id="SSF160996">
    <property type="entry name" value="HI0933 insert domain-like"/>
    <property type="match status" value="1"/>
</dbReference>
<dbReference type="EMBL" id="SRHE01000146">
    <property type="protein sequence ID" value="TWW09925.1"/>
    <property type="molecule type" value="Genomic_DNA"/>
</dbReference>
<dbReference type="Proteomes" id="UP000321083">
    <property type="component" value="Unassembled WGS sequence"/>
</dbReference>
<evidence type="ECO:0000313" key="7">
    <source>
        <dbReference type="Proteomes" id="UP000321083"/>
    </source>
</evidence>
<feature type="domain" description="RsdA/BaiN/AoA(So)-like insert" evidence="5">
    <location>
        <begin position="207"/>
        <end position="385"/>
    </location>
</feature>
<dbReference type="Gene3D" id="1.10.8.260">
    <property type="entry name" value="HI0933 insert domain-like"/>
    <property type="match status" value="1"/>
</dbReference>